<comment type="caution">
    <text evidence="3">The sequence shown here is derived from an EMBL/GenBank/DDBJ whole genome shotgun (WGS) entry which is preliminary data.</text>
</comment>
<dbReference type="InterPro" id="IPR013783">
    <property type="entry name" value="Ig-like_fold"/>
</dbReference>
<organism evidence="3 4">
    <name type="scientific">Sphingomonas yabuuchiae</name>
    <dbReference type="NCBI Taxonomy" id="172044"/>
    <lineage>
        <taxon>Bacteria</taxon>
        <taxon>Pseudomonadati</taxon>
        <taxon>Pseudomonadota</taxon>
        <taxon>Alphaproteobacteria</taxon>
        <taxon>Sphingomonadales</taxon>
        <taxon>Sphingomonadaceae</taxon>
        <taxon>Sphingomonas</taxon>
    </lineage>
</organism>
<dbReference type="Gene3D" id="2.60.40.10">
    <property type="entry name" value="Immunoglobulins"/>
    <property type="match status" value="1"/>
</dbReference>
<feature type="domain" description="Bacterial Ig" evidence="2">
    <location>
        <begin position="2"/>
        <end position="73"/>
    </location>
</feature>
<protein>
    <recommendedName>
        <fullName evidence="2">Bacterial Ig domain-containing protein</fullName>
    </recommendedName>
</protein>
<accession>A0AA41DDL9</accession>
<evidence type="ECO:0000313" key="4">
    <source>
        <dbReference type="Proteomes" id="UP000704529"/>
    </source>
</evidence>
<feature type="region of interest" description="Disordered" evidence="1">
    <location>
        <begin position="88"/>
        <end position="108"/>
    </location>
</feature>
<dbReference type="Proteomes" id="UP000704529">
    <property type="component" value="Unassembled WGS sequence"/>
</dbReference>
<dbReference type="EMBL" id="JAFHKU010000052">
    <property type="protein sequence ID" value="MBN3556707.1"/>
    <property type="molecule type" value="Genomic_DNA"/>
</dbReference>
<name>A0AA41DDL9_9SPHN</name>
<proteinExistence type="predicted"/>
<evidence type="ECO:0000256" key="1">
    <source>
        <dbReference type="SAM" id="MobiDB-lite"/>
    </source>
</evidence>
<evidence type="ECO:0000259" key="2">
    <source>
        <dbReference type="Pfam" id="PF17936"/>
    </source>
</evidence>
<gene>
    <name evidence="3" type="ORF">JYA60_00385</name>
</gene>
<feature type="domain" description="Bacterial Ig" evidence="2">
    <location>
        <begin position="76"/>
        <end position="108"/>
    </location>
</feature>
<reference evidence="3" key="1">
    <citation type="submission" date="2021-01" db="EMBL/GenBank/DDBJ databases">
        <title>Genome Sequencing of Type Strains.</title>
        <authorList>
            <person name="Lemaire J.F."/>
            <person name="Inderbitzin P."/>
            <person name="Collins S.B."/>
            <person name="Wespe N."/>
            <person name="Knight-Connoni V."/>
        </authorList>
    </citation>
    <scope>NUCLEOTIDE SEQUENCE</scope>
    <source>
        <strain evidence="3">DSM 14562</strain>
    </source>
</reference>
<feature type="non-terminal residue" evidence="3">
    <location>
        <position position="108"/>
    </location>
</feature>
<dbReference type="Pfam" id="PF17936">
    <property type="entry name" value="Big_6"/>
    <property type="match status" value="2"/>
</dbReference>
<dbReference type="RefSeq" id="WP_206362641.1">
    <property type="nucleotide sequence ID" value="NZ_JAFHKU010000052.1"/>
</dbReference>
<evidence type="ECO:0000313" key="3">
    <source>
        <dbReference type="EMBL" id="MBN3556707.1"/>
    </source>
</evidence>
<dbReference type="AlphaFoldDB" id="A0AA41DDL9"/>
<sequence length="108" mass="10390">DAQGTTVSGTGEPGATVVVRDVAGQTSGQGTVDANGNYSLTLATPQGNGETLTVVQSDTLGKVSPTITLTAPDFTAPAAPTATIAEDGSAITGTGESGATVTVRDPAG</sequence>
<dbReference type="InterPro" id="IPR041498">
    <property type="entry name" value="Big_6"/>
</dbReference>
<feature type="non-terminal residue" evidence="3">
    <location>
        <position position="1"/>
    </location>
</feature>
<feature type="compositionally biased region" description="Polar residues" evidence="1">
    <location>
        <begin position="91"/>
        <end position="100"/>
    </location>
</feature>